<dbReference type="HOGENOM" id="CLU_039613_37_0_5"/>
<dbReference type="InterPro" id="IPR036390">
    <property type="entry name" value="WH_DNA-bd_sf"/>
</dbReference>
<keyword evidence="4" id="KW-0804">Transcription</keyword>
<dbReference type="SUPFAM" id="SSF46785">
    <property type="entry name" value="Winged helix' DNA-binding domain"/>
    <property type="match status" value="1"/>
</dbReference>
<dbReference type="Pfam" id="PF03466">
    <property type="entry name" value="LysR_substrate"/>
    <property type="match status" value="1"/>
</dbReference>
<keyword evidence="7" id="KW-1185">Reference proteome</keyword>
<dbReference type="EMBL" id="CP000747">
    <property type="protein sequence ID" value="ACG78415.1"/>
    <property type="molecule type" value="Genomic_DNA"/>
</dbReference>
<dbReference type="InterPro" id="IPR058163">
    <property type="entry name" value="LysR-type_TF_proteobact-type"/>
</dbReference>
<dbReference type="KEGG" id="pzu:PHZ_c2004"/>
<gene>
    <name evidence="6" type="ordered locus">PHZ_c2004</name>
</gene>
<dbReference type="GO" id="GO:0006351">
    <property type="term" value="P:DNA-templated transcription"/>
    <property type="evidence" value="ECO:0007669"/>
    <property type="project" value="TreeGrafter"/>
</dbReference>
<dbReference type="SUPFAM" id="SSF53850">
    <property type="entry name" value="Periplasmic binding protein-like II"/>
    <property type="match status" value="1"/>
</dbReference>
<accession>B4RDY2</accession>
<proteinExistence type="inferred from homology"/>
<dbReference type="PANTHER" id="PTHR30537:SF79">
    <property type="entry name" value="TRANSCRIPTIONAL REGULATOR-RELATED"/>
    <property type="match status" value="1"/>
</dbReference>
<protein>
    <submittedName>
        <fullName evidence="6">Transcriptional regulator, LysR family</fullName>
    </submittedName>
</protein>
<evidence type="ECO:0000256" key="1">
    <source>
        <dbReference type="ARBA" id="ARBA00009437"/>
    </source>
</evidence>
<evidence type="ECO:0000313" key="6">
    <source>
        <dbReference type="EMBL" id="ACG78415.1"/>
    </source>
</evidence>
<dbReference type="InterPro" id="IPR036388">
    <property type="entry name" value="WH-like_DNA-bd_sf"/>
</dbReference>
<dbReference type="Gene3D" id="3.40.190.10">
    <property type="entry name" value="Periplasmic binding protein-like II"/>
    <property type="match status" value="2"/>
</dbReference>
<organism evidence="6 7">
    <name type="scientific">Phenylobacterium zucineum (strain HLK1)</name>
    <dbReference type="NCBI Taxonomy" id="450851"/>
    <lineage>
        <taxon>Bacteria</taxon>
        <taxon>Pseudomonadati</taxon>
        <taxon>Pseudomonadota</taxon>
        <taxon>Alphaproteobacteria</taxon>
        <taxon>Caulobacterales</taxon>
        <taxon>Caulobacteraceae</taxon>
        <taxon>Phenylobacterium</taxon>
    </lineage>
</organism>
<sequence>MPPFAALRAFEAVGALGGIRRAAQELGVDHAAVSRHIRFLEDWAGVPLIDRPQGGRLTPEGQRFHQRIAAALEEIVSASAELTRRGHERRLLVWCVPGFAYRWLNARLADFSASHPDFDLEIRPTDHAPDLARHEADADIRYVHDYDPPQPADVETMEIARPPVIPVGSPDLVASLGPPVSPQRFLDGPLLHEEGDGEWRAWLAGNGVEVPDRLPGPRLWHAHLTIDAARRGQGIALTNPFLAGEDLAAGNLRIVPLVEGAADVRLGAYVFRTRRDRWRTPAVIAFRRWLEREAAKTPA</sequence>
<name>B4RDY2_PHEZH</name>
<reference evidence="6 7" key="1">
    <citation type="journal article" date="2008" name="BMC Genomics">
        <title>Complete genome of Phenylobacterium zucineum - a novel facultative intracellular bacterium isolated from human erythroleukemia cell line K562.</title>
        <authorList>
            <person name="Luo Y."/>
            <person name="Xu X."/>
            <person name="Ding Z."/>
            <person name="Liu Z."/>
            <person name="Zhang B."/>
            <person name="Yan Z."/>
            <person name="Sun J."/>
            <person name="Hu S."/>
            <person name="Hu X."/>
        </authorList>
    </citation>
    <scope>NUCLEOTIDE SEQUENCE [LARGE SCALE GENOMIC DNA]</scope>
    <source>
        <strain evidence="6 7">HLK1</strain>
    </source>
</reference>
<dbReference type="Proteomes" id="UP000001868">
    <property type="component" value="Chromosome"/>
</dbReference>
<dbReference type="PROSITE" id="PS50931">
    <property type="entry name" value="HTH_LYSR"/>
    <property type="match status" value="1"/>
</dbReference>
<dbReference type="InterPro" id="IPR005119">
    <property type="entry name" value="LysR_subst-bd"/>
</dbReference>
<dbReference type="InterPro" id="IPR000847">
    <property type="entry name" value="LysR_HTH_N"/>
</dbReference>
<dbReference type="eggNOG" id="COG0583">
    <property type="taxonomic scope" value="Bacteria"/>
</dbReference>
<keyword evidence="3" id="KW-0238">DNA-binding</keyword>
<dbReference type="CDD" id="cd08432">
    <property type="entry name" value="PBP2_GcdR_TrpI_HvrB_AmpR_like"/>
    <property type="match status" value="1"/>
</dbReference>
<evidence type="ECO:0000256" key="4">
    <source>
        <dbReference type="ARBA" id="ARBA00023163"/>
    </source>
</evidence>
<dbReference type="GO" id="GO:0003700">
    <property type="term" value="F:DNA-binding transcription factor activity"/>
    <property type="evidence" value="ECO:0007669"/>
    <property type="project" value="InterPro"/>
</dbReference>
<feature type="domain" description="HTH lysR-type" evidence="5">
    <location>
        <begin position="2"/>
        <end position="58"/>
    </location>
</feature>
<evidence type="ECO:0000256" key="3">
    <source>
        <dbReference type="ARBA" id="ARBA00023125"/>
    </source>
</evidence>
<evidence type="ECO:0000259" key="5">
    <source>
        <dbReference type="PROSITE" id="PS50931"/>
    </source>
</evidence>
<evidence type="ECO:0000256" key="2">
    <source>
        <dbReference type="ARBA" id="ARBA00023015"/>
    </source>
</evidence>
<dbReference type="STRING" id="450851.PHZ_c2004"/>
<dbReference type="PANTHER" id="PTHR30537">
    <property type="entry name" value="HTH-TYPE TRANSCRIPTIONAL REGULATOR"/>
    <property type="match status" value="1"/>
</dbReference>
<keyword evidence="2" id="KW-0805">Transcription regulation</keyword>
<comment type="similarity">
    <text evidence="1">Belongs to the LysR transcriptional regulatory family.</text>
</comment>
<dbReference type="GO" id="GO:0043565">
    <property type="term" value="F:sequence-specific DNA binding"/>
    <property type="evidence" value="ECO:0007669"/>
    <property type="project" value="TreeGrafter"/>
</dbReference>
<evidence type="ECO:0000313" key="7">
    <source>
        <dbReference type="Proteomes" id="UP000001868"/>
    </source>
</evidence>
<dbReference type="AlphaFoldDB" id="B4RDY2"/>
<dbReference type="Gene3D" id="1.10.10.10">
    <property type="entry name" value="Winged helix-like DNA-binding domain superfamily/Winged helix DNA-binding domain"/>
    <property type="match status" value="1"/>
</dbReference>
<dbReference type="Pfam" id="PF00126">
    <property type="entry name" value="HTH_1"/>
    <property type="match status" value="1"/>
</dbReference>